<reference evidence="3" key="1">
    <citation type="journal article" date="2019" name="Nat. Commun.">
        <title>The genome of broomcorn millet.</title>
        <authorList>
            <person name="Zou C."/>
            <person name="Miki D."/>
            <person name="Li D."/>
            <person name="Tang Q."/>
            <person name="Xiao L."/>
            <person name="Rajput S."/>
            <person name="Deng P."/>
            <person name="Jia W."/>
            <person name="Huang R."/>
            <person name="Zhang M."/>
            <person name="Sun Y."/>
            <person name="Hu J."/>
            <person name="Fu X."/>
            <person name="Schnable P.S."/>
            <person name="Li F."/>
            <person name="Zhang H."/>
            <person name="Feng B."/>
            <person name="Zhu X."/>
            <person name="Liu R."/>
            <person name="Schnable J.C."/>
            <person name="Zhu J.-K."/>
            <person name="Zhang H."/>
        </authorList>
    </citation>
    <scope>NUCLEOTIDE SEQUENCE [LARGE SCALE GENOMIC DNA]</scope>
</reference>
<dbReference type="Proteomes" id="UP000275267">
    <property type="component" value="Unassembled WGS sequence"/>
</dbReference>
<evidence type="ECO:0000313" key="2">
    <source>
        <dbReference type="EMBL" id="RLN32832.1"/>
    </source>
</evidence>
<organism evidence="2 3">
    <name type="scientific">Panicum miliaceum</name>
    <name type="common">Proso millet</name>
    <name type="synonym">Broomcorn millet</name>
    <dbReference type="NCBI Taxonomy" id="4540"/>
    <lineage>
        <taxon>Eukaryota</taxon>
        <taxon>Viridiplantae</taxon>
        <taxon>Streptophyta</taxon>
        <taxon>Embryophyta</taxon>
        <taxon>Tracheophyta</taxon>
        <taxon>Spermatophyta</taxon>
        <taxon>Magnoliopsida</taxon>
        <taxon>Liliopsida</taxon>
        <taxon>Poales</taxon>
        <taxon>Poaceae</taxon>
        <taxon>PACMAD clade</taxon>
        <taxon>Panicoideae</taxon>
        <taxon>Panicodae</taxon>
        <taxon>Paniceae</taxon>
        <taxon>Panicinae</taxon>
        <taxon>Panicum</taxon>
        <taxon>Panicum sect. Panicum</taxon>
    </lineage>
</organism>
<name>A0A3L6T3J7_PANMI</name>
<feature type="region of interest" description="Disordered" evidence="1">
    <location>
        <begin position="1"/>
        <end position="23"/>
    </location>
</feature>
<sequence>MLASRNPSPSFHAHDRPPPPAHDIAERLSHLRDLRREPLPRRVARIADLHTDEASPVRKHVAE</sequence>
<proteinExistence type="predicted"/>
<comment type="caution">
    <text evidence="2">The sequence shown here is derived from an EMBL/GenBank/DDBJ whole genome shotgun (WGS) entry which is preliminary data.</text>
</comment>
<feature type="compositionally biased region" description="Basic and acidic residues" evidence="1">
    <location>
        <begin position="12"/>
        <end position="23"/>
    </location>
</feature>
<accession>A0A3L6T3J7</accession>
<gene>
    <name evidence="2" type="ORF">C2845_PM03G17200</name>
</gene>
<dbReference type="OrthoDB" id="331600at2759"/>
<evidence type="ECO:0000256" key="1">
    <source>
        <dbReference type="SAM" id="MobiDB-lite"/>
    </source>
</evidence>
<protein>
    <submittedName>
        <fullName evidence="2">Uncharacterized protein</fullName>
    </submittedName>
</protein>
<keyword evidence="3" id="KW-1185">Reference proteome</keyword>
<dbReference type="STRING" id="4540.A0A3L6T3J7"/>
<dbReference type="AlphaFoldDB" id="A0A3L6T3J7"/>
<evidence type="ECO:0000313" key="3">
    <source>
        <dbReference type="Proteomes" id="UP000275267"/>
    </source>
</evidence>
<dbReference type="EMBL" id="PQIB02000002">
    <property type="protein sequence ID" value="RLN32832.1"/>
    <property type="molecule type" value="Genomic_DNA"/>
</dbReference>